<evidence type="ECO:0000313" key="1">
    <source>
        <dbReference type="EMBL" id="SFI59302.1"/>
    </source>
</evidence>
<evidence type="ECO:0008006" key="3">
    <source>
        <dbReference type="Google" id="ProtNLM"/>
    </source>
</evidence>
<keyword evidence="2" id="KW-1185">Reference proteome</keyword>
<name>A0A1I3JG81_9RHOB</name>
<sequence>MSAWVERELRRAKEDIMNTQDTELQNAFQDIEDISDLPRSEWLGCVRSLGDELGYFQSLGDQFSAVFLDEKPRLLVSFDTFERSTERTDKGYPLGMELASQQGWSSLTLLAHSSDDNANWFRSKKIYRYFDRLVDEGFFEDFDQVVFYGAGACGYAAAAYSVVAPGATVITIAPQATLESRLASWDRRFPKTRRMDFTSRYGFAPDMIDGAEQAYVFYDPRIEADAMHAALFHKPHVTNVPCRLFGSDPEYEMIEMKALAPILEAAMLGTLTPRVITRALRNRHFNGGYQRRLLSELAAGARPYQTALLCRHVLRQRKHAPRFRKAYEQAVATLDEKGIPLAAPLNKMEQA</sequence>
<proteinExistence type="predicted"/>
<accession>A0A1I3JG81</accession>
<dbReference type="AlphaFoldDB" id="A0A1I3JG81"/>
<organism evidence="1 2">
    <name type="scientific">Celeribacter neptunius</name>
    <dbReference type="NCBI Taxonomy" id="588602"/>
    <lineage>
        <taxon>Bacteria</taxon>
        <taxon>Pseudomonadati</taxon>
        <taxon>Pseudomonadota</taxon>
        <taxon>Alphaproteobacteria</taxon>
        <taxon>Rhodobacterales</taxon>
        <taxon>Roseobacteraceae</taxon>
        <taxon>Celeribacter</taxon>
    </lineage>
</organism>
<gene>
    <name evidence="1" type="ORF">SAMN04487991_0348</name>
</gene>
<protein>
    <recommendedName>
        <fullName evidence="3">Phosphoadenosine phosphosulfate reductase</fullName>
    </recommendedName>
</protein>
<dbReference type="EMBL" id="FORH01000001">
    <property type="protein sequence ID" value="SFI59302.1"/>
    <property type="molecule type" value="Genomic_DNA"/>
</dbReference>
<evidence type="ECO:0000313" key="2">
    <source>
        <dbReference type="Proteomes" id="UP000199630"/>
    </source>
</evidence>
<reference evidence="2" key="1">
    <citation type="submission" date="2016-10" db="EMBL/GenBank/DDBJ databases">
        <authorList>
            <person name="Varghese N."/>
            <person name="Submissions S."/>
        </authorList>
    </citation>
    <scope>NUCLEOTIDE SEQUENCE [LARGE SCALE GENOMIC DNA]</scope>
    <source>
        <strain evidence="2">DSM 26471</strain>
    </source>
</reference>
<dbReference type="Proteomes" id="UP000199630">
    <property type="component" value="Unassembled WGS sequence"/>
</dbReference>
<dbReference type="STRING" id="588602.SAMN04487991_0348"/>